<accession>A0A915I1I3</accession>
<sequence length="49" mass="5329">MNAKLLALLSTKAPARKVSHHMATLANCKPFTICHMENLAPKMTHTAAN</sequence>
<evidence type="ECO:0000313" key="1">
    <source>
        <dbReference type="Proteomes" id="UP000887565"/>
    </source>
</evidence>
<protein>
    <submittedName>
        <fullName evidence="2">Uncharacterized protein</fullName>
    </submittedName>
</protein>
<reference evidence="2" key="1">
    <citation type="submission" date="2022-11" db="UniProtKB">
        <authorList>
            <consortium name="WormBaseParasite"/>
        </authorList>
    </citation>
    <scope>IDENTIFICATION</scope>
</reference>
<dbReference type="AlphaFoldDB" id="A0A915I1I3"/>
<name>A0A915I1I3_ROMCU</name>
<organism evidence="1 2">
    <name type="scientific">Romanomermis culicivorax</name>
    <name type="common">Nematode worm</name>
    <dbReference type="NCBI Taxonomy" id="13658"/>
    <lineage>
        <taxon>Eukaryota</taxon>
        <taxon>Metazoa</taxon>
        <taxon>Ecdysozoa</taxon>
        <taxon>Nematoda</taxon>
        <taxon>Enoplea</taxon>
        <taxon>Dorylaimia</taxon>
        <taxon>Mermithida</taxon>
        <taxon>Mermithoidea</taxon>
        <taxon>Mermithidae</taxon>
        <taxon>Romanomermis</taxon>
    </lineage>
</organism>
<evidence type="ECO:0000313" key="2">
    <source>
        <dbReference type="WBParaSite" id="nRc.2.0.1.t08002-RA"/>
    </source>
</evidence>
<keyword evidence="1" id="KW-1185">Reference proteome</keyword>
<proteinExistence type="predicted"/>
<dbReference type="WBParaSite" id="nRc.2.0.1.t08002-RA">
    <property type="protein sequence ID" value="nRc.2.0.1.t08002-RA"/>
    <property type="gene ID" value="nRc.2.0.1.g08002"/>
</dbReference>
<dbReference type="Proteomes" id="UP000887565">
    <property type="component" value="Unplaced"/>
</dbReference>